<dbReference type="InterPro" id="IPR029044">
    <property type="entry name" value="Nucleotide-diphossugar_trans"/>
</dbReference>
<dbReference type="PANTHER" id="PTHR40392">
    <property type="entry name" value="2-PHOSPHO-L-LACTATE GUANYLYLTRANSFERASE"/>
    <property type="match status" value="1"/>
</dbReference>
<name>A0A318RFV5_WILLI</name>
<dbReference type="EMBL" id="QJSP01000010">
    <property type="protein sequence ID" value="PYE15547.1"/>
    <property type="molecule type" value="Genomic_DNA"/>
</dbReference>
<accession>A0A318RFV5</accession>
<feature type="binding site" evidence="5">
    <location>
        <position position="144"/>
    </location>
    <ligand>
        <name>phosphoenolpyruvate</name>
        <dbReference type="ChEBI" id="CHEBI:58702"/>
    </ligand>
</feature>
<keyword evidence="7" id="KW-1185">Reference proteome</keyword>
<dbReference type="GO" id="GO:0005525">
    <property type="term" value="F:GTP binding"/>
    <property type="evidence" value="ECO:0007669"/>
    <property type="project" value="UniProtKB-KW"/>
</dbReference>
<feature type="binding site" evidence="5">
    <location>
        <position position="166"/>
    </location>
    <ligand>
        <name>phosphoenolpyruvate</name>
        <dbReference type="ChEBI" id="CHEBI:58702"/>
    </ligand>
</feature>
<evidence type="ECO:0000256" key="5">
    <source>
        <dbReference type="HAMAP-Rule" id="MF_02114"/>
    </source>
</evidence>
<dbReference type="Pfam" id="PF01983">
    <property type="entry name" value="CofC"/>
    <property type="match status" value="1"/>
</dbReference>
<dbReference type="InterPro" id="IPR002835">
    <property type="entry name" value="CofC"/>
</dbReference>
<dbReference type="HAMAP" id="MF_02114">
    <property type="entry name" value="CofC"/>
    <property type="match status" value="1"/>
</dbReference>
<evidence type="ECO:0000256" key="3">
    <source>
        <dbReference type="ARBA" id="ARBA00022741"/>
    </source>
</evidence>
<gene>
    <name evidence="5" type="primary">fbiD</name>
    <name evidence="6" type="ORF">DFR67_110211</name>
</gene>
<keyword evidence="3 5" id="KW-0547">Nucleotide-binding</keyword>
<feature type="binding site" evidence="5">
    <location>
        <position position="163"/>
    </location>
    <ligand>
        <name>phosphoenolpyruvate</name>
        <dbReference type="ChEBI" id="CHEBI:58702"/>
    </ligand>
</feature>
<dbReference type="GO" id="GO:0043814">
    <property type="term" value="F:phospholactate guanylyltransferase activity"/>
    <property type="evidence" value="ECO:0007669"/>
    <property type="project" value="InterPro"/>
</dbReference>
<dbReference type="SUPFAM" id="SSF53448">
    <property type="entry name" value="Nucleotide-diphospho-sugar transferases"/>
    <property type="match status" value="1"/>
</dbReference>
<sequence length="235" mass="24334">MMESMDTRAVAVVIAVKRLDAAKTRLTPVIAADDRRALVLAMLTDTIAAARGAGLHQLVVVSPDSSVAAVALDAGATTVVDDGEVLNDAFAIGIEHALSMWPDNRILVLQADLPAARPASLHAAVARSAQHERSYIPDHSGTGTTALFLNVDMPGGADVLRFGVNSASEHRGRGAVDLTAGADRWPDLRMDVDTVDDLLTAQHIGLGGATSLVVSGLQLHEQTQTPGATAPADGS</sequence>
<dbReference type="NCBIfam" id="TIGR03552">
    <property type="entry name" value="F420_cofC"/>
    <property type="match status" value="1"/>
</dbReference>
<reference evidence="6 7" key="1">
    <citation type="submission" date="2018-06" db="EMBL/GenBank/DDBJ databases">
        <title>Genomic Encyclopedia of Type Strains, Phase IV (KMG-IV): sequencing the most valuable type-strain genomes for metagenomic binning, comparative biology and taxonomic classification.</title>
        <authorList>
            <person name="Goeker M."/>
        </authorList>
    </citation>
    <scope>NUCLEOTIDE SEQUENCE [LARGE SCALE GENOMIC DNA]</scope>
    <source>
        <strain evidence="6 7">DSM 45521</strain>
    </source>
</reference>
<dbReference type="UniPathway" id="UPA00071"/>
<protein>
    <recommendedName>
        <fullName evidence="5">Phosphoenolpyruvate guanylyltransferase</fullName>
        <shortName evidence="5">PEP guanylyltransferase</shortName>
        <ecNumber evidence="5">2.7.7.105</ecNumber>
    </recommendedName>
</protein>
<comment type="similarity">
    <text evidence="5">Belongs to the CofC family.</text>
</comment>
<dbReference type="EC" id="2.7.7.105" evidence="5"/>
<evidence type="ECO:0000256" key="1">
    <source>
        <dbReference type="ARBA" id="ARBA00022679"/>
    </source>
</evidence>
<dbReference type="Gene3D" id="3.90.550.10">
    <property type="entry name" value="Spore Coat Polysaccharide Biosynthesis Protein SpsA, Chain A"/>
    <property type="match status" value="1"/>
</dbReference>
<comment type="pathway">
    <text evidence="5">Cofactor biosynthesis; coenzyme F420 biosynthesis.</text>
</comment>
<evidence type="ECO:0000256" key="4">
    <source>
        <dbReference type="ARBA" id="ARBA00023134"/>
    </source>
</evidence>
<comment type="catalytic activity">
    <reaction evidence="5">
        <text>phosphoenolpyruvate + GTP + H(+) = enolpyruvoyl-2-diphospho-5'-guanosine + diphosphate</text>
        <dbReference type="Rhea" id="RHEA:30519"/>
        <dbReference type="ChEBI" id="CHEBI:15378"/>
        <dbReference type="ChEBI" id="CHEBI:33019"/>
        <dbReference type="ChEBI" id="CHEBI:37565"/>
        <dbReference type="ChEBI" id="CHEBI:58702"/>
        <dbReference type="ChEBI" id="CHEBI:143701"/>
        <dbReference type="EC" id="2.7.7.105"/>
    </reaction>
</comment>
<comment type="caution">
    <text evidence="6">The sequence shown here is derived from an EMBL/GenBank/DDBJ whole genome shotgun (WGS) entry which is preliminary data.</text>
</comment>
<comment type="function">
    <text evidence="5">Guanylyltransferase that catalyzes the activation of phosphoenolpyruvate (PEP) as enolpyruvoyl-2-diphospho-5'-guanosine, via the condensation of PEP with GTP. It is involved in the biosynthesis of coenzyme F420, a hydride carrier cofactor.</text>
</comment>
<dbReference type="GO" id="GO:0052645">
    <property type="term" value="P:F420-0 metabolic process"/>
    <property type="evidence" value="ECO:0007669"/>
    <property type="project" value="UniProtKB-UniRule"/>
</dbReference>
<keyword evidence="1 5" id="KW-0808">Transferase</keyword>
<organism evidence="6 7">
    <name type="scientific">Williamsia limnetica</name>
    <dbReference type="NCBI Taxonomy" id="882452"/>
    <lineage>
        <taxon>Bacteria</taxon>
        <taxon>Bacillati</taxon>
        <taxon>Actinomycetota</taxon>
        <taxon>Actinomycetes</taxon>
        <taxon>Mycobacteriales</taxon>
        <taxon>Nocardiaceae</taxon>
        <taxon>Williamsia</taxon>
    </lineage>
</organism>
<evidence type="ECO:0000313" key="7">
    <source>
        <dbReference type="Proteomes" id="UP000247591"/>
    </source>
</evidence>
<dbReference type="AlphaFoldDB" id="A0A318RFV5"/>
<keyword evidence="2 5" id="KW-0548">Nucleotidyltransferase</keyword>
<dbReference type="Proteomes" id="UP000247591">
    <property type="component" value="Unassembled WGS sequence"/>
</dbReference>
<proteinExistence type="inferred from homology"/>
<evidence type="ECO:0000313" key="6">
    <source>
        <dbReference type="EMBL" id="PYE15547.1"/>
    </source>
</evidence>
<keyword evidence="4 5" id="KW-0342">GTP-binding</keyword>
<dbReference type="PANTHER" id="PTHR40392:SF1">
    <property type="entry name" value="2-PHOSPHO-L-LACTATE GUANYLYLTRANSFERASE"/>
    <property type="match status" value="1"/>
</dbReference>
<evidence type="ECO:0000256" key="2">
    <source>
        <dbReference type="ARBA" id="ARBA00022695"/>
    </source>
</evidence>